<evidence type="ECO:0000256" key="9">
    <source>
        <dbReference type="ARBA" id="ARBA00023273"/>
    </source>
</evidence>
<dbReference type="InterPro" id="IPR042815">
    <property type="entry name" value="DRC10"/>
</dbReference>
<gene>
    <name evidence="14" type="primary">drc10</name>
</gene>
<dbReference type="OrthoDB" id="536093at2759"/>
<evidence type="ECO:0000256" key="5">
    <source>
        <dbReference type="ARBA" id="ARBA00022490"/>
    </source>
</evidence>
<dbReference type="Proteomes" id="UP000504630">
    <property type="component" value="Chromosome 9"/>
</dbReference>
<keyword evidence="5" id="KW-0963">Cytoplasm</keyword>
<reference evidence="14" key="1">
    <citation type="submission" date="2025-08" db="UniProtKB">
        <authorList>
            <consortium name="RefSeq"/>
        </authorList>
    </citation>
    <scope>IDENTIFICATION</scope>
</reference>
<proteinExistence type="inferred from homology"/>
<dbReference type="KEGG" id="cgob:115013213"/>
<dbReference type="InParanoid" id="A0A6J2QD12"/>
<evidence type="ECO:0000313" key="14">
    <source>
        <dbReference type="RefSeq" id="XP_029295147.1"/>
    </source>
</evidence>
<evidence type="ECO:0000256" key="8">
    <source>
        <dbReference type="ARBA" id="ARBA00023212"/>
    </source>
</evidence>
<evidence type="ECO:0000313" key="13">
    <source>
        <dbReference type="Proteomes" id="UP000504630"/>
    </source>
</evidence>
<dbReference type="GeneID" id="115013213"/>
<feature type="coiled-coil region" evidence="12">
    <location>
        <begin position="296"/>
        <end position="323"/>
    </location>
</feature>
<organism evidence="13 14">
    <name type="scientific">Cottoperca gobio</name>
    <name type="common">Frogmouth</name>
    <name type="synonym">Aphritis gobio</name>
    <dbReference type="NCBI Taxonomy" id="56716"/>
    <lineage>
        <taxon>Eukaryota</taxon>
        <taxon>Metazoa</taxon>
        <taxon>Chordata</taxon>
        <taxon>Craniata</taxon>
        <taxon>Vertebrata</taxon>
        <taxon>Euteleostomi</taxon>
        <taxon>Actinopterygii</taxon>
        <taxon>Neopterygii</taxon>
        <taxon>Teleostei</taxon>
        <taxon>Neoteleostei</taxon>
        <taxon>Acanthomorphata</taxon>
        <taxon>Eupercaria</taxon>
        <taxon>Perciformes</taxon>
        <taxon>Notothenioidei</taxon>
        <taxon>Bovichtidae</taxon>
        <taxon>Cottoperca</taxon>
    </lineage>
</organism>
<evidence type="ECO:0000256" key="1">
    <source>
        <dbReference type="ARBA" id="ARBA00003029"/>
    </source>
</evidence>
<sequence length="443" mass="50451">MRSTHIRDTEAIYGIHTEQWYLSNRGKKCQQYFLFVANVRVDSDSMSAKGSTVLSLSEDALKNHLLSQKKLLSLEAQCISNILENCISRVEIVASLPAVLRLNRVSGVVDKQLSRALQEHQLLAKDWRRLEGLKQDSDGEQEGEVVKAKAQLEQDIKNSVRGLFRLARAHPDARCGLRADLGKEVAIGDSEYKLITGLEKFLSHAVEKLLTSLDEELHVKLVLQNQVSSSPANLAELIVSQQEVATSLKQIDAQISEKNDEIKHFQDSLKGDNSQKADTSLLAEKQCQSHMKTSKHSSKQQELDRLNSQLNKLFLESRQAERVIQVENEKVETAIENLLQTFDDDIEKNQADLELEGMGYEREEEELKTLEKPFSVLEVKYNMILEKRRLAEEKRREEMRELQLKTKAAIFAQAWWRGYSTRKALKNKGKSKKAKKGKGKKTK</sequence>
<keyword evidence="7" id="KW-0969">Cilium</keyword>
<evidence type="ECO:0000256" key="11">
    <source>
        <dbReference type="ARBA" id="ARBA00046836"/>
    </source>
</evidence>
<protein>
    <recommendedName>
        <fullName evidence="4">Dynein regulatory complex protein 10</fullName>
    </recommendedName>
    <alternativeName>
        <fullName evidence="10">IQ domain-containing protein D</fullName>
    </alternativeName>
</protein>
<dbReference type="PANTHER" id="PTHR31598:SF1">
    <property type="entry name" value="DYNEIN REGULATORY COMPLEX PROTEIN 10"/>
    <property type="match status" value="1"/>
</dbReference>
<dbReference type="InterPro" id="IPR000048">
    <property type="entry name" value="IQ_motif_EF-hand-BS"/>
</dbReference>
<comment type="subcellular location">
    <subcellularLocation>
        <location evidence="2">Cytoplasm</location>
        <location evidence="2">Cytoskeleton</location>
        <location evidence="2">Flagellum axoneme</location>
    </subcellularLocation>
</comment>
<name>A0A6J2QD12_COTGO</name>
<dbReference type="Pfam" id="PF00612">
    <property type="entry name" value="IQ"/>
    <property type="match status" value="1"/>
</dbReference>
<evidence type="ECO:0000256" key="12">
    <source>
        <dbReference type="SAM" id="Coils"/>
    </source>
</evidence>
<dbReference type="CTD" id="115811"/>
<keyword evidence="13" id="KW-1185">Reference proteome</keyword>
<dbReference type="SMART" id="SM00015">
    <property type="entry name" value="IQ"/>
    <property type="match status" value="1"/>
</dbReference>
<evidence type="ECO:0000256" key="6">
    <source>
        <dbReference type="ARBA" id="ARBA00022846"/>
    </source>
</evidence>
<accession>A0A6J2QD12</accession>
<comment type="subunit">
    <text evidence="11">Component of the nexin-dynein regulatory complex (N-DRC). Interacts with CFAP52.</text>
</comment>
<evidence type="ECO:0000256" key="3">
    <source>
        <dbReference type="ARBA" id="ARBA00009071"/>
    </source>
</evidence>
<evidence type="ECO:0000256" key="4">
    <source>
        <dbReference type="ARBA" id="ARBA00021752"/>
    </source>
</evidence>
<dbReference type="CDD" id="cd23767">
    <property type="entry name" value="IQCD"/>
    <property type="match status" value="1"/>
</dbReference>
<comment type="function">
    <text evidence="1">Component of the nexin-dynein regulatory complex (N-DRC), a key regulator of ciliary/flagellar motility which maintains the alignment and integrity of the distal axoneme and regulates microtubule sliding in motile axonemes.</text>
</comment>
<evidence type="ECO:0000256" key="2">
    <source>
        <dbReference type="ARBA" id="ARBA00004611"/>
    </source>
</evidence>
<keyword evidence="12" id="KW-0175">Coiled coil</keyword>
<keyword evidence="8" id="KW-0206">Cytoskeleton</keyword>
<evidence type="ECO:0000256" key="7">
    <source>
        <dbReference type="ARBA" id="ARBA00023069"/>
    </source>
</evidence>
<keyword evidence="9" id="KW-0966">Cell projection</keyword>
<comment type="similarity">
    <text evidence="3">Belongs to the DRC10 family.</text>
</comment>
<dbReference type="PANTHER" id="PTHR31598">
    <property type="entry name" value="IQ DOMAIN-CONTAINING PROTEIN D"/>
    <property type="match status" value="1"/>
</dbReference>
<dbReference type="RefSeq" id="XP_029295147.1">
    <property type="nucleotide sequence ID" value="XM_029439287.1"/>
</dbReference>
<evidence type="ECO:0000256" key="10">
    <source>
        <dbReference type="ARBA" id="ARBA00032180"/>
    </source>
</evidence>
<keyword evidence="6" id="KW-0282">Flagellum</keyword>
<dbReference type="AlphaFoldDB" id="A0A6J2QD12"/>
<dbReference type="PROSITE" id="PS50096">
    <property type="entry name" value="IQ"/>
    <property type="match status" value="1"/>
</dbReference>